<dbReference type="Pfam" id="PF10566">
    <property type="entry name" value="Glyco_hydro_97"/>
    <property type="match status" value="1"/>
</dbReference>
<evidence type="ECO:0000256" key="6">
    <source>
        <dbReference type="SAM" id="SignalP"/>
    </source>
</evidence>
<organism evidence="10 11">
    <name type="scientific">Chryseobacterium zhengzhouense</name>
    <dbReference type="NCBI Taxonomy" id="1636086"/>
    <lineage>
        <taxon>Bacteria</taxon>
        <taxon>Pseudomonadati</taxon>
        <taxon>Bacteroidota</taxon>
        <taxon>Flavobacteriia</taxon>
        <taxon>Flavobacteriales</taxon>
        <taxon>Weeksellaceae</taxon>
        <taxon>Chryseobacterium group</taxon>
        <taxon>Chryseobacterium</taxon>
    </lineage>
</organism>
<evidence type="ECO:0000259" key="8">
    <source>
        <dbReference type="Pfam" id="PF14508"/>
    </source>
</evidence>
<dbReference type="Gene3D" id="3.20.20.70">
    <property type="entry name" value="Aldolase class I"/>
    <property type="match status" value="1"/>
</dbReference>
<evidence type="ECO:0000256" key="3">
    <source>
        <dbReference type="ARBA" id="ARBA00022801"/>
    </source>
</evidence>
<evidence type="ECO:0000313" key="10">
    <source>
        <dbReference type="EMBL" id="MFC7345671.1"/>
    </source>
</evidence>
<dbReference type="InterPro" id="IPR013785">
    <property type="entry name" value="Aldolase_TIM"/>
</dbReference>
<dbReference type="InterPro" id="IPR017853">
    <property type="entry name" value="GH"/>
</dbReference>
<dbReference type="SUPFAM" id="SSF51445">
    <property type="entry name" value="(Trans)glycosidases"/>
    <property type="match status" value="1"/>
</dbReference>
<keyword evidence="6" id="KW-0732">Signal</keyword>
<keyword evidence="3 10" id="KW-0378">Hydrolase</keyword>
<proteinExistence type="predicted"/>
<evidence type="ECO:0000256" key="1">
    <source>
        <dbReference type="ARBA" id="ARBA00001913"/>
    </source>
</evidence>
<dbReference type="RefSeq" id="WP_378173327.1">
    <property type="nucleotide sequence ID" value="NZ_JBHTCR010000001.1"/>
</dbReference>
<protein>
    <submittedName>
        <fullName evidence="10">Glycoside hydrolase family 97 catalytic domain-containing protein</fullName>
    </submittedName>
</protein>
<dbReference type="GO" id="GO:0016787">
    <property type="term" value="F:hydrolase activity"/>
    <property type="evidence" value="ECO:0007669"/>
    <property type="project" value="UniProtKB-KW"/>
</dbReference>
<feature type="signal peptide" evidence="6">
    <location>
        <begin position="1"/>
        <end position="22"/>
    </location>
</feature>
<feature type="domain" description="Glycosyl-hydrolase 97 C-terminal oligomerisation" evidence="9">
    <location>
        <begin position="559"/>
        <end position="646"/>
    </location>
</feature>
<dbReference type="Gene3D" id="2.70.98.10">
    <property type="match status" value="1"/>
</dbReference>
<dbReference type="InterPro" id="IPR014718">
    <property type="entry name" value="GH-type_carb-bd"/>
</dbReference>
<feature type="domain" description="Glycosyl-hydrolase 97 N-terminal" evidence="8">
    <location>
        <begin position="27"/>
        <end position="289"/>
    </location>
</feature>
<dbReference type="PANTHER" id="PTHR35803">
    <property type="entry name" value="GLUCAN 1,4-ALPHA-GLUCOSIDASE SUSB-RELATED"/>
    <property type="match status" value="1"/>
</dbReference>
<comment type="subunit">
    <text evidence="2">Monomer.</text>
</comment>
<feature type="domain" description="Glycosyl-hydrolase 97 catalytic" evidence="7">
    <location>
        <begin position="310"/>
        <end position="459"/>
    </location>
</feature>
<evidence type="ECO:0000259" key="9">
    <source>
        <dbReference type="Pfam" id="PF14509"/>
    </source>
</evidence>
<dbReference type="InterPro" id="IPR019563">
    <property type="entry name" value="GH97_catalytic"/>
</dbReference>
<dbReference type="Gene3D" id="2.60.40.1180">
    <property type="entry name" value="Golgi alpha-mannosidase II"/>
    <property type="match status" value="1"/>
</dbReference>
<keyword evidence="11" id="KW-1185">Reference proteome</keyword>
<evidence type="ECO:0000313" key="11">
    <source>
        <dbReference type="Proteomes" id="UP001596550"/>
    </source>
</evidence>
<dbReference type="EMBL" id="JBHTCR010000001">
    <property type="protein sequence ID" value="MFC7345671.1"/>
    <property type="molecule type" value="Genomic_DNA"/>
</dbReference>
<keyword evidence="5" id="KW-0326">Glycosidase</keyword>
<dbReference type="InterPro" id="IPR029486">
    <property type="entry name" value="GH97_N"/>
</dbReference>
<dbReference type="Pfam" id="PF14508">
    <property type="entry name" value="GH97_N"/>
    <property type="match status" value="1"/>
</dbReference>
<comment type="cofactor">
    <cofactor evidence="1">
        <name>Ca(2+)</name>
        <dbReference type="ChEBI" id="CHEBI:29108"/>
    </cofactor>
</comment>
<sequence length="646" mass="72741">MIKLFFKLSLAFSILIVNAVFAQVAEISSPDGKLKLNVFSDNGKVLYNVAFQGKIMLEKSPLGLITNESDFSKNLKFIDSKKDKVSKNYSNEKIKKSQVTYTANTLTVNFTNADNFNIGIEFRVNDNNVAFRYEIQPMKDRLSAVVQSEITGYRFPSQTTTFLSPMMKPMTGFARTAPSYESGYKADAELGTKADYGYVFPGLFHIGNDGWILLSETGVNSLYCASHLDTTSEKNLYQVAYPNMAENNGFGSTGAAISLPGKTPWRTITIGDSLKPIVETTIPFDVVEPMYEPSQKYSFGKSTWSWILWQDNSMNYEDQSLFIDLASKLGYEYILIDALWDKNIGKERMKDLIQYAKSKNVGVLLWYNSNGAANDAPMGPRNKMSSSIERKKEMKWLKDIGVKGLKVDFFGGDKQETMRLYEDILSDANDFGLKIIFHGATLPRGWEVMYPNYAGSEAVLASEMLYFSEDVRKQEAFFATLHPFIRNTVGSMEFGGTFLNKYLTKSNKDKNKRYTTDGFQLATAVLFQNPVQMFGVMPNNLTDAPKFQLDFMKEVPTLWDETVFIDGYPGKYSVIARRHQNQWYVAGVNAENAVQKLTLKLPMLAGKSVRFINDDSKAETSEKTITVGKNGELKIEIQSKGGFVIH</sequence>
<dbReference type="InterPro" id="IPR013780">
    <property type="entry name" value="Glyco_hydro_b"/>
</dbReference>
<accession>A0ABW2LVS5</accession>
<evidence type="ECO:0000256" key="5">
    <source>
        <dbReference type="ARBA" id="ARBA00023295"/>
    </source>
</evidence>
<evidence type="ECO:0000256" key="2">
    <source>
        <dbReference type="ARBA" id="ARBA00011245"/>
    </source>
</evidence>
<gene>
    <name evidence="10" type="ORF">ACFQO9_02930</name>
</gene>
<dbReference type="PANTHER" id="PTHR35803:SF2">
    <property type="entry name" value="RETAINING ALPHA-GALACTOSIDASE"/>
    <property type="match status" value="1"/>
</dbReference>
<reference evidence="11" key="1">
    <citation type="journal article" date="2019" name="Int. J. Syst. Evol. Microbiol.">
        <title>The Global Catalogue of Microorganisms (GCM) 10K type strain sequencing project: providing services to taxonomists for standard genome sequencing and annotation.</title>
        <authorList>
            <consortium name="The Broad Institute Genomics Platform"/>
            <consortium name="The Broad Institute Genome Sequencing Center for Infectious Disease"/>
            <person name="Wu L."/>
            <person name="Ma J."/>
        </authorList>
    </citation>
    <scope>NUCLEOTIDE SEQUENCE [LARGE SCALE GENOMIC DNA]</scope>
    <source>
        <strain evidence="11">CCUG 54781</strain>
    </source>
</reference>
<dbReference type="InterPro" id="IPR029483">
    <property type="entry name" value="GH97_C"/>
</dbReference>
<dbReference type="Pfam" id="PF14509">
    <property type="entry name" value="GH97_C"/>
    <property type="match status" value="1"/>
</dbReference>
<feature type="chain" id="PRO_5046518701" evidence="6">
    <location>
        <begin position="23"/>
        <end position="646"/>
    </location>
</feature>
<dbReference type="Proteomes" id="UP001596550">
    <property type="component" value="Unassembled WGS sequence"/>
</dbReference>
<keyword evidence="4" id="KW-0106">Calcium</keyword>
<evidence type="ECO:0000256" key="4">
    <source>
        <dbReference type="ARBA" id="ARBA00022837"/>
    </source>
</evidence>
<comment type="caution">
    <text evidence="10">The sequence shown here is derived from an EMBL/GenBank/DDBJ whole genome shotgun (WGS) entry which is preliminary data.</text>
</comment>
<name>A0ABW2LVS5_9FLAO</name>
<dbReference type="InterPro" id="IPR052720">
    <property type="entry name" value="Glycosyl_hydrolase_97"/>
</dbReference>
<evidence type="ECO:0000259" key="7">
    <source>
        <dbReference type="Pfam" id="PF10566"/>
    </source>
</evidence>